<dbReference type="STRING" id="660521.SAMN04487949_2153"/>
<keyword evidence="3" id="KW-1185">Reference proteome</keyword>
<dbReference type="Gene3D" id="3.40.50.2020">
    <property type="match status" value="1"/>
</dbReference>
<evidence type="ECO:0000313" key="3">
    <source>
        <dbReference type="Proteomes" id="UP000199451"/>
    </source>
</evidence>
<gene>
    <name evidence="2" type="ORF">SAMN04487949_2153</name>
</gene>
<proteinExistence type="predicted"/>
<reference evidence="3" key="1">
    <citation type="submission" date="2016-10" db="EMBL/GenBank/DDBJ databases">
        <authorList>
            <person name="Varghese N."/>
            <person name="Submissions S."/>
        </authorList>
    </citation>
    <scope>NUCLEOTIDE SEQUENCE [LARGE SCALE GENOMIC DNA]</scope>
    <source>
        <strain evidence="3">CGMCC 1.10119</strain>
    </source>
</reference>
<dbReference type="InterPro" id="IPR000836">
    <property type="entry name" value="PRTase_dom"/>
</dbReference>
<dbReference type="CDD" id="cd06223">
    <property type="entry name" value="PRTases_typeI"/>
    <property type="match status" value="1"/>
</dbReference>
<dbReference type="RefSeq" id="WP_089697442.1">
    <property type="nucleotide sequence ID" value="NZ_FNHL01000002.1"/>
</dbReference>
<dbReference type="Proteomes" id="UP000199451">
    <property type="component" value="Unassembled WGS sequence"/>
</dbReference>
<sequence>MRYRSQAEMNDGCRGLARELCGQYDLIVGIPRSGMPPATLLSLYLDLPVSDVEGLAERRIMGSGERYEGETDFDGVRRVLVVDDSVNSGNQLTATRARIEELDLGDVAVDYAAIFVTPKGTQLVDHWWEVVEMPRVFEWNVLHHPRLRNACVDIDGVLCRDPFPEENDDGRRYRRFLETVEPAYVPTKKVGWLVTCRLEKYREETETWLRTHSVEYDQLVMMDLPDKQTRRELDNRGEYKAAIYEDTGAELFVESSLKQATEIAQLTGKPVYCIESNSMVDADTEYSSVSVETYYSIEQRVGHYLGRFSRNPVGFARLTVQHLTTTVRSRVALFAEELR</sequence>
<keyword evidence="2" id="KW-0328">Glycosyltransferase</keyword>
<evidence type="ECO:0000313" key="2">
    <source>
        <dbReference type="EMBL" id="SDM58143.1"/>
    </source>
</evidence>
<accession>A0A1G9UE95</accession>
<dbReference type="InterPro" id="IPR023214">
    <property type="entry name" value="HAD_sf"/>
</dbReference>
<dbReference type="Pfam" id="PF00156">
    <property type="entry name" value="Pribosyltran"/>
    <property type="match status" value="1"/>
</dbReference>
<evidence type="ECO:0000259" key="1">
    <source>
        <dbReference type="Pfam" id="PF00156"/>
    </source>
</evidence>
<organism evidence="2 3">
    <name type="scientific">Halogranum gelatinilyticum</name>
    <dbReference type="NCBI Taxonomy" id="660521"/>
    <lineage>
        <taxon>Archaea</taxon>
        <taxon>Methanobacteriati</taxon>
        <taxon>Methanobacteriota</taxon>
        <taxon>Stenosarchaea group</taxon>
        <taxon>Halobacteria</taxon>
        <taxon>Halobacteriales</taxon>
        <taxon>Haloferacaceae</taxon>
    </lineage>
</organism>
<dbReference type="SUPFAM" id="SSF53271">
    <property type="entry name" value="PRTase-like"/>
    <property type="match status" value="1"/>
</dbReference>
<dbReference type="EMBL" id="FNHL01000002">
    <property type="protein sequence ID" value="SDM58143.1"/>
    <property type="molecule type" value="Genomic_DNA"/>
</dbReference>
<dbReference type="GO" id="GO:0016757">
    <property type="term" value="F:glycosyltransferase activity"/>
    <property type="evidence" value="ECO:0007669"/>
    <property type="project" value="UniProtKB-KW"/>
</dbReference>
<feature type="domain" description="Phosphoribosyltransferase" evidence="1">
    <location>
        <begin position="8"/>
        <end position="134"/>
    </location>
</feature>
<protein>
    <submittedName>
        <fullName evidence="2">Orotate phosphoribosyltransferase</fullName>
    </submittedName>
</protein>
<dbReference type="InterPro" id="IPR029057">
    <property type="entry name" value="PRTase-like"/>
</dbReference>
<dbReference type="Gene3D" id="3.40.50.1000">
    <property type="entry name" value="HAD superfamily/HAD-like"/>
    <property type="match status" value="1"/>
</dbReference>
<dbReference type="OrthoDB" id="300820at2157"/>
<dbReference type="AlphaFoldDB" id="A0A1G9UE95"/>
<name>A0A1G9UE95_9EURY</name>
<keyword evidence="2" id="KW-0808">Transferase</keyword>